<feature type="non-terminal residue" evidence="1">
    <location>
        <position position="182"/>
    </location>
</feature>
<name>A0A6J4L495_9CHLR</name>
<evidence type="ECO:0000313" key="1">
    <source>
        <dbReference type="EMBL" id="CAA9321884.1"/>
    </source>
</evidence>
<gene>
    <name evidence="1" type="ORF">AVDCRST_MAG93-5786</name>
</gene>
<proteinExistence type="predicted"/>
<dbReference type="AlphaFoldDB" id="A0A6J4L495"/>
<reference evidence="1" key="1">
    <citation type="submission" date="2020-02" db="EMBL/GenBank/DDBJ databases">
        <authorList>
            <person name="Meier V. D."/>
        </authorList>
    </citation>
    <scope>NUCLEOTIDE SEQUENCE</scope>
    <source>
        <strain evidence="1">AVDCRST_MAG93</strain>
    </source>
</reference>
<sequence length="182" mass="21317">MAKNPAVDDVVEEIFQSILATPKRQRRLLSKTFWGKFRIERRTKERVEEIKEALRQRDLILNIDDAEFGKEAKDEWLILSYVRPSPPSVRTPTEQSEPDLPVPPDSWFEMLEGRVFESEREVEYYFIVPLLEQLGYEEDDFAIGYPVQMYEGVKKVQKEADFVLFDGLSRSKEDALLIVEAK</sequence>
<accession>A0A6J4L495</accession>
<evidence type="ECO:0008006" key="2">
    <source>
        <dbReference type="Google" id="ProtNLM"/>
    </source>
</evidence>
<dbReference type="EMBL" id="CADCTR010001949">
    <property type="protein sequence ID" value="CAA9321884.1"/>
    <property type="molecule type" value="Genomic_DNA"/>
</dbReference>
<organism evidence="1">
    <name type="scientific">uncultured Chloroflexia bacterium</name>
    <dbReference type="NCBI Taxonomy" id="1672391"/>
    <lineage>
        <taxon>Bacteria</taxon>
        <taxon>Bacillati</taxon>
        <taxon>Chloroflexota</taxon>
        <taxon>Chloroflexia</taxon>
        <taxon>environmental samples</taxon>
    </lineage>
</organism>
<protein>
    <recommendedName>
        <fullName evidence="2">Type I restriction enzyme R protein N-terminal domain-containing protein</fullName>
    </recommendedName>
</protein>